<name>A0ABZ3FM47_9ACTN</name>
<dbReference type="Pfam" id="PF12867">
    <property type="entry name" value="DinB_2"/>
    <property type="match status" value="1"/>
</dbReference>
<reference evidence="2 3" key="1">
    <citation type="submission" date="2024-04" db="EMBL/GenBank/DDBJ databases">
        <title>Isolation of an actinomycete strain from pig manure.</title>
        <authorList>
            <person name="Gong T."/>
            <person name="Yu Z."/>
            <person name="An M."/>
            <person name="Wei C."/>
            <person name="Yang W."/>
            <person name="Liu L."/>
        </authorList>
    </citation>
    <scope>NUCLEOTIDE SEQUENCE [LARGE SCALE GENOMIC DNA]</scope>
    <source>
        <strain evidence="2 3">ZF39</strain>
    </source>
</reference>
<evidence type="ECO:0000313" key="2">
    <source>
        <dbReference type="EMBL" id="XAN06159.1"/>
    </source>
</evidence>
<dbReference type="InterPro" id="IPR024775">
    <property type="entry name" value="DinB-like"/>
</dbReference>
<keyword evidence="3" id="KW-1185">Reference proteome</keyword>
<dbReference type="Proteomes" id="UP001442841">
    <property type="component" value="Chromosome"/>
</dbReference>
<dbReference type="Gene3D" id="1.20.120.450">
    <property type="entry name" value="dinb family like domain"/>
    <property type="match status" value="1"/>
</dbReference>
<organism evidence="2 3">
    <name type="scientific">Ammonicoccus fulvus</name>
    <dbReference type="NCBI Taxonomy" id="3138240"/>
    <lineage>
        <taxon>Bacteria</taxon>
        <taxon>Bacillati</taxon>
        <taxon>Actinomycetota</taxon>
        <taxon>Actinomycetes</taxon>
        <taxon>Propionibacteriales</taxon>
        <taxon>Propionibacteriaceae</taxon>
        <taxon>Ammonicoccus</taxon>
    </lineage>
</organism>
<protein>
    <submittedName>
        <fullName evidence="2">DinB family protein</fullName>
    </submittedName>
</protein>
<evidence type="ECO:0000313" key="3">
    <source>
        <dbReference type="Proteomes" id="UP001442841"/>
    </source>
</evidence>
<feature type="domain" description="DinB-like" evidence="1">
    <location>
        <begin position="41"/>
        <end position="172"/>
    </location>
</feature>
<dbReference type="InterPro" id="IPR034660">
    <property type="entry name" value="DinB/YfiT-like"/>
</dbReference>
<sequence length="176" mass="19977">MTTELPPTPRDEKDWTWVLERRCDDCGFSATPLSEVPHRVRASIEPIRRALSQPDAATRTEGEDVWSSVEYACHIRDVCRVFNERVHAMLTDDGTRFESWDANDAAIDGHYSTQDPDRVAEEYAEAAETIATTFGSVPEDRVQNRGIRGDGMAFTVSTLASYFVHEIVHHQHDIER</sequence>
<dbReference type="SUPFAM" id="SSF109854">
    <property type="entry name" value="DinB/YfiT-like putative metalloenzymes"/>
    <property type="match status" value="1"/>
</dbReference>
<accession>A0ABZ3FM47</accession>
<gene>
    <name evidence="2" type="ORF">AADG42_02175</name>
</gene>
<evidence type="ECO:0000259" key="1">
    <source>
        <dbReference type="Pfam" id="PF12867"/>
    </source>
</evidence>
<dbReference type="RefSeq" id="WP_425307591.1">
    <property type="nucleotide sequence ID" value="NZ_CP154795.1"/>
</dbReference>
<proteinExistence type="predicted"/>
<dbReference type="EMBL" id="CP154795">
    <property type="protein sequence ID" value="XAN06159.1"/>
    <property type="molecule type" value="Genomic_DNA"/>
</dbReference>